<dbReference type="InterPro" id="IPR048247">
    <property type="entry name" value="eIF2D_N"/>
</dbReference>
<feature type="domain" description="SUI1" evidence="4">
    <location>
        <begin position="525"/>
        <end position="599"/>
    </location>
</feature>
<dbReference type="Gene3D" id="3.30.780.10">
    <property type="entry name" value="SUI1-like domain"/>
    <property type="match status" value="1"/>
</dbReference>
<dbReference type="NCBIfam" id="TIGR00451">
    <property type="entry name" value="unchar_dom_2"/>
    <property type="match status" value="1"/>
</dbReference>
<dbReference type="Pfam" id="PF01253">
    <property type="entry name" value="SUI1"/>
    <property type="match status" value="1"/>
</dbReference>
<dbReference type="InterPro" id="IPR039759">
    <property type="entry name" value="eIF2D_SUI1"/>
</dbReference>
<dbReference type="InterPro" id="IPR057429">
    <property type="entry name" value="WH_eIF2D"/>
</dbReference>
<evidence type="ECO:0000313" key="6">
    <source>
        <dbReference type="Proteomes" id="UP000708148"/>
    </source>
</evidence>
<evidence type="ECO:0000259" key="4">
    <source>
        <dbReference type="PROSITE" id="PS50296"/>
    </source>
</evidence>
<dbReference type="EMBL" id="CAJHUC010001272">
    <property type="protein sequence ID" value="CAD7700468.1"/>
    <property type="molecule type" value="Genomic_DNA"/>
</dbReference>
<dbReference type="Pfam" id="PF17832">
    <property type="entry name" value="Pre-PUA"/>
    <property type="match status" value="1"/>
</dbReference>
<dbReference type="InterPro" id="IPR048248">
    <property type="entry name" value="PUA_eIF2d-like"/>
</dbReference>
<dbReference type="InterPro" id="IPR039757">
    <property type="entry name" value="EIF2D"/>
</dbReference>
<keyword evidence="2" id="KW-0963">Cytoplasm</keyword>
<dbReference type="PANTHER" id="PTHR12217">
    <property type="entry name" value="EUKARYOTIC TRANSLATION INITIATION FACTOR 2D"/>
    <property type="match status" value="1"/>
</dbReference>
<dbReference type="Gene3D" id="3.10.400.20">
    <property type="match status" value="1"/>
</dbReference>
<dbReference type="InterPro" id="IPR004521">
    <property type="entry name" value="Uncharacterised_CHP00451"/>
</dbReference>
<dbReference type="PROSITE" id="PS50296">
    <property type="entry name" value="SUI1"/>
    <property type="match status" value="1"/>
</dbReference>
<dbReference type="FunFam" id="3.30.780.10:FF:000008">
    <property type="entry name" value="eukaryotic translation initiation factor 2D"/>
    <property type="match status" value="1"/>
</dbReference>
<dbReference type="InterPro" id="IPR001950">
    <property type="entry name" value="SUI1"/>
</dbReference>
<dbReference type="PROSITE" id="PS50890">
    <property type="entry name" value="PUA"/>
    <property type="match status" value="1"/>
</dbReference>
<dbReference type="GO" id="GO:0005737">
    <property type="term" value="C:cytoplasm"/>
    <property type="evidence" value="ECO:0007669"/>
    <property type="project" value="UniProtKB-SubCell"/>
</dbReference>
<protein>
    <recommendedName>
        <fullName evidence="4">SUI1 domain-containing protein</fullName>
    </recommendedName>
</protein>
<dbReference type="CDD" id="cd21156">
    <property type="entry name" value="PUA_eIF2d-like"/>
    <property type="match status" value="1"/>
</dbReference>
<feature type="region of interest" description="Disordered" evidence="3">
    <location>
        <begin position="1"/>
        <end position="22"/>
    </location>
</feature>
<dbReference type="CDD" id="cd11610">
    <property type="entry name" value="eIF2D_N"/>
    <property type="match status" value="1"/>
</dbReference>
<evidence type="ECO:0000313" key="5">
    <source>
        <dbReference type="EMBL" id="CAD7700468.1"/>
    </source>
</evidence>
<dbReference type="GO" id="GO:0001731">
    <property type="term" value="P:formation of translation preinitiation complex"/>
    <property type="evidence" value="ECO:0007669"/>
    <property type="project" value="InterPro"/>
</dbReference>
<dbReference type="PANTHER" id="PTHR12217:SF4">
    <property type="entry name" value="EUKARYOTIC TRANSLATION INITIATION FACTOR 2D"/>
    <property type="match status" value="1"/>
</dbReference>
<accession>A0A8S1J3P8</accession>
<dbReference type="InterPro" id="IPR036877">
    <property type="entry name" value="SUI1_dom_sf"/>
</dbReference>
<dbReference type="GO" id="GO:0003723">
    <property type="term" value="F:RNA binding"/>
    <property type="evidence" value="ECO:0007669"/>
    <property type="project" value="InterPro"/>
</dbReference>
<dbReference type="OrthoDB" id="199771at2759"/>
<dbReference type="InterPro" id="IPR015947">
    <property type="entry name" value="PUA-like_sf"/>
</dbReference>
<proteinExistence type="predicted"/>
<evidence type="ECO:0000256" key="1">
    <source>
        <dbReference type="ARBA" id="ARBA00004496"/>
    </source>
</evidence>
<gene>
    <name evidence="5" type="ORF">OSTQU699_LOCUS5827</name>
</gene>
<dbReference type="GO" id="GO:0003743">
    <property type="term" value="F:translation initiation factor activity"/>
    <property type="evidence" value="ECO:0007669"/>
    <property type="project" value="InterPro"/>
</dbReference>
<dbReference type="AlphaFoldDB" id="A0A8S1J3P8"/>
<comment type="caution">
    <text evidence="5">The sequence shown here is derived from an EMBL/GenBank/DDBJ whole genome shotgun (WGS) entry which is preliminary data.</text>
</comment>
<feature type="region of interest" description="Disordered" evidence="3">
    <location>
        <begin position="226"/>
        <end position="277"/>
    </location>
</feature>
<dbReference type="Pfam" id="PF25304">
    <property type="entry name" value="WHD_eIF2D"/>
    <property type="match status" value="1"/>
</dbReference>
<dbReference type="SMART" id="SM00359">
    <property type="entry name" value="PUA"/>
    <property type="match status" value="1"/>
</dbReference>
<dbReference type="SUPFAM" id="SSF88697">
    <property type="entry name" value="PUA domain-like"/>
    <property type="match status" value="1"/>
</dbReference>
<name>A0A8S1J3P8_9CHLO</name>
<dbReference type="Pfam" id="PF26292">
    <property type="entry name" value="PUA_elF2D"/>
    <property type="match status" value="1"/>
</dbReference>
<dbReference type="InterPro" id="IPR002478">
    <property type="entry name" value="PUA"/>
</dbReference>
<keyword evidence="6" id="KW-1185">Reference proteome</keyword>
<reference evidence="5" key="1">
    <citation type="submission" date="2020-12" db="EMBL/GenBank/DDBJ databases">
        <authorList>
            <person name="Iha C."/>
        </authorList>
    </citation>
    <scope>NUCLEOTIDE SEQUENCE</scope>
</reference>
<evidence type="ECO:0000256" key="3">
    <source>
        <dbReference type="SAM" id="MobiDB-lite"/>
    </source>
</evidence>
<comment type="subcellular location">
    <subcellularLocation>
        <location evidence="1">Cytoplasm</location>
    </subcellularLocation>
</comment>
<dbReference type="Proteomes" id="UP000708148">
    <property type="component" value="Unassembled WGS sequence"/>
</dbReference>
<sequence length="611" mass="66176">MFKKRFTTSTSHKLSGADRKKLRRSLQKRFPDLSDDDLEAFMPAKASEAEVAKMSSPSRGLVYLLDGAPVAFDPSGRGDAVPTLFALWKLPGLCPAVTLKHWQVSKFVLDGADLMLPGVEVPAGGFSRQFAEGGLVAVVAPGNPAVLAIGVAAMNSREAASRAGGKGRLVEILHSFGDLLWASHPEQPVPNPGFTLGMILPVEEVPSTEIGPDAAEELNMDGMTQDSAAAAASEPMSLTGTGQEGEAECRPETGLEEAEGPAKVPEDAVVDEDLPGTSTSAEEMDELLERCLLQVLQGHLGDGDLPIAVGDLWLHYMVPNRPPGSQLEVKKSSHKKMLKFLQAYGKNGSRAKGLLILKEDKASKEQMLVQVNRSHALYAQYTPYRVAKVESAPQDDQAGPSKGGCEASDLTVEELFKPSRELQPIFKAVERPIDGLYDAKEAGDVAFDYVKLADLDKGVPDNKYIVLDPHLCDALFKGLIKKGERFPTHLAKAELRGAFMHRMLPQYRVTRQGTQVVKKGAVPKIKISEAKRMGNKRVTRVAGIETFLITPEDVAAECQKKFACSTSIDDLPGKGPRGKEVTVQGHVVDELAAYLLKEKGVPKRYVEIKRL</sequence>
<dbReference type="InterPro" id="IPR041366">
    <property type="entry name" value="Pre-PUA"/>
</dbReference>
<organism evidence="5 6">
    <name type="scientific">Ostreobium quekettii</name>
    <dbReference type="NCBI Taxonomy" id="121088"/>
    <lineage>
        <taxon>Eukaryota</taxon>
        <taxon>Viridiplantae</taxon>
        <taxon>Chlorophyta</taxon>
        <taxon>core chlorophytes</taxon>
        <taxon>Ulvophyceae</taxon>
        <taxon>TCBD clade</taxon>
        <taxon>Bryopsidales</taxon>
        <taxon>Ostreobineae</taxon>
        <taxon>Ostreobiaceae</taxon>
        <taxon>Ostreobium</taxon>
    </lineage>
</organism>
<evidence type="ECO:0000256" key="2">
    <source>
        <dbReference type="ARBA" id="ARBA00022490"/>
    </source>
</evidence>
<dbReference type="CDD" id="cd11608">
    <property type="entry name" value="eIF2D_C"/>
    <property type="match status" value="1"/>
</dbReference>
<dbReference type="SUPFAM" id="SSF55159">
    <property type="entry name" value="eIF1-like"/>
    <property type="match status" value="1"/>
</dbReference>